<dbReference type="KEGG" id="ipo:Ilyop_1838"/>
<accession>E3H9T0</accession>
<dbReference type="InterPro" id="IPR027417">
    <property type="entry name" value="P-loop_NTPase"/>
</dbReference>
<dbReference type="SUPFAM" id="SSF52540">
    <property type="entry name" value="P-loop containing nucleoside triphosphate hydrolases"/>
    <property type="match status" value="1"/>
</dbReference>
<evidence type="ECO:0000313" key="2">
    <source>
        <dbReference type="Proteomes" id="UP000006875"/>
    </source>
</evidence>
<dbReference type="AlphaFoldDB" id="E3H9T0"/>
<gene>
    <name evidence="1" type="ordered locus">Ilyop_1838</name>
</gene>
<name>E3H9T0_ILYPC</name>
<dbReference type="InterPro" id="IPR050238">
    <property type="entry name" value="DNA_Rep/Repair_Clamp_Loader"/>
</dbReference>
<organism evidence="1 2">
    <name type="scientific">Ilyobacter polytropus (strain ATCC 51220 / DSM 2926 / LMG 16218 / CuHBu1)</name>
    <dbReference type="NCBI Taxonomy" id="572544"/>
    <lineage>
        <taxon>Bacteria</taxon>
        <taxon>Fusobacteriati</taxon>
        <taxon>Fusobacteriota</taxon>
        <taxon>Fusobacteriia</taxon>
        <taxon>Fusobacteriales</taxon>
        <taxon>Fusobacteriaceae</taxon>
        <taxon>Ilyobacter</taxon>
    </lineage>
</organism>
<dbReference type="GO" id="GO:0006261">
    <property type="term" value="P:DNA-templated DNA replication"/>
    <property type="evidence" value="ECO:0007669"/>
    <property type="project" value="TreeGrafter"/>
</dbReference>
<dbReference type="RefSeq" id="WP_013388271.1">
    <property type="nucleotide sequence ID" value="NC_014632.1"/>
</dbReference>
<evidence type="ECO:0000313" key="1">
    <source>
        <dbReference type="EMBL" id="ADO83609.1"/>
    </source>
</evidence>
<dbReference type="Pfam" id="PF13177">
    <property type="entry name" value="DNA_pol3_delta2"/>
    <property type="match status" value="1"/>
</dbReference>
<protein>
    <submittedName>
        <fullName evidence="1">ATPase and helicase subunits involved in DNA replication</fullName>
    </submittedName>
</protein>
<reference evidence="1 2" key="1">
    <citation type="journal article" date="2010" name="Stand. Genomic Sci.">
        <title>Complete genome sequence of Ilyobacter polytropus type strain (CuHbu1).</title>
        <authorList>
            <person name="Sikorski J."/>
            <person name="Chertkov O."/>
            <person name="Lapidus A."/>
            <person name="Nolan M."/>
            <person name="Lucas S."/>
            <person name="Del Rio T.G."/>
            <person name="Tice H."/>
            <person name="Cheng J.F."/>
            <person name="Tapia R."/>
            <person name="Han C."/>
            <person name="Goodwin L."/>
            <person name="Pitluck S."/>
            <person name="Liolios K."/>
            <person name="Ivanova N."/>
            <person name="Mavromatis K."/>
            <person name="Mikhailova N."/>
            <person name="Pati A."/>
            <person name="Chen A."/>
            <person name="Palaniappan K."/>
            <person name="Land M."/>
            <person name="Hauser L."/>
            <person name="Chang Y.J."/>
            <person name="Jeffries C.D."/>
            <person name="Brambilla E."/>
            <person name="Yasawong M."/>
            <person name="Rohde M."/>
            <person name="Pukall R."/>
            <person name="Spring S."/>
            <person name="Goker M."/>
            <person name="Woyke T."/>
            <person name="Bristow J."/>
            <person name="Eisen J.A."/>
            <person name="Markowitz V."/>
            <person name="Hugenholtz P."/>
            <person name="Kyrpides N.C."/>
            <person name="Klenk H.P."/>
        </authorList>
    </citation>
    <scope>NUCLEOTIDE SEQUENCE [LARGE SCALE GENOMIC DNA]</scope>
    <source>
        <strain evidence="2">ATCC 51220 / DSM 2926 / LMG 16218 / CuHBu1</strain>
    </source>
</reference>
<dbReference type="HOGENOM" id="CLU_061167_0_0_0"/>
<dbReference type="EMBL" id="CP002281">
    <property type="protein sequence ID" value="ADO83609.1"/>
    <property type="molecule type" value="Genomic_DNA"/>
</dbReference>
<keyword evidence="1" id="KW-0067">ATP-binding</keyword>
<keyword evidence="1" id="KW-0378">Hydrolase</keyword>
<dbReference type="Gene3D" id="3.40.50.300">
    <property type="entry name" value="P-loop containing nucleotide triphosphate hydrolases"/>
    <property type="match status" value="1"/>
</dbReference>
<keyword evidence="1" id="KW-0347">Helicase</keyword>
<dbReference type="PANTHER" id="PTHR11669">
    <property type="entry name" value="REPLICATION FACTOR C / DNA POLYMERASE III GAMMA-TAU SUBUNIT"/>
    <property type="match status" value="1"/>
</dbReference>
<dbReference type="OrthoDB" id="9811073at2"/>
<keyword evidence="1" id="KW-0547">Nucleotide-binding</keyword>
<dbReference type="Proteomes" id="UP000006875">
    <property type="component" value="Chromosome"/>
</dbReference>
<dbReference type="GO" id="GO:0004386">
    <property type="term" value="F:helicase activity"/>
    <property type="evidence" value="ECO:0007669"/>
    <property type="project" value="UniProtKB-KW"/>
</dbReference>
<proteinExistence type="predicted"/>
<keyword evidence="2" id="KW-1185">Reference proteome</keyword>
<dbReference type="PANTHER" id="PTHR11669:SF8">
    <property type="entry name" value="DNA POLYMERASE III SUBUNIT DELTA"/>
    <property type="match status" value="1"/>
</dbReference>
<dbReference type="eggNOG" id="COG2812">
    <property type="taxonomic scope" value="Bacteria"/>
</dbReference>
<sequence>MFDDIKSNEEAKNFLKNEIKMEKKSGTYLFYGERGSELMEFSLAFAKGLNCSEEPFDFCGKCDVCLRIDSGNYPDVEIVEDPTGIKISQVRELIYKASSSSYEGRKKVFILKDVENLRVEAANALLKIIEEPGEGTFFILNSHSLNIIPTIISRSTAVHIKKKTPEEMDVTKEEYEFFFGDVGQIEKYKKSNTDLSRPVPYTEIGLHIKNYIKDGETESKINIQKSLRDFMRNRKFLENIEKIYFAEEIYRGSRERSIAENIMYESILLNDDLSKTEKLLYIKGMLRFPVNLQMALKIFFMEI</sequence>
<dbReference type="STRING" id="572544.Ilyop_1838"/>